<dbReference type="InterPro" id="IPR036770">
    <property type="entry name" value="Ankyrin_rpt-contain_sf"/>
</dbReference>
<protein>
    <submittedName>
        <fullName evidence="3">Serine threonine- phosphatase 6 regulatory ankyrin repeat subunit A</fullName>
    </submittedName>
</protein>
<evidence type="ECO:0000313" key="3">
    <source>
        <dbReference type="EMBL" id="KAF4475773.1"/>
    </source>
</evidence>
<name>A0A9P5E2Q4_9HYPO</name>
<dbReference type="PANTHER" id="PTHR24198:SF165">
    <property type="entry name" value="ANKYRIN REPEAT-CONTAINING PROTEIN-RELATED"/>
    <property type="match status" value="1"/>
</dbReference>
<dbReference type="OrthoDB" id="194358at2759"/>
<dbReference type="Pfam" id="PF13637">
    <property type="entry name" value="Ank_4"/>
    <property type="match status" value="1"/>
</dbReference>
<evidence type="ECO:0000256" key="2">
    <source>
        <dbReference type="ARBA" id="ARBA00023043"/>
    </source>
</evidence>
<dbReference type="AlphaFoldDB" id="A0A9P5E2Q4"/>
<organism evidence="3 4">
    <name type="scientific">Fusarium agapanthi</name>
    <dbReference type="NCBI Taxonomy" id="1803897"/>
    <lineage>
        <taxon>Eukaryota</taxon>
        <taxon>Fungi</taxon>
        <taxon>Dikarya</taxon>
        <taxon>Ascomycota</taxon>
        <taxon>Pezizomycotina</taxon>
        <taxon>Sordariomycetes</taxon>
        <taxon>Hypocreomycetidae</taxon>
        <taxon>Hypocreales</taxon>
        <taxon>Nectriaceae</taxon>
        <taxon>Fusarium</taxon>
        <taxon>Fusarium fujikuroi species complex</taxon>
    </lineage>
</organism>
<dbReference type="SUPFAM" id="SSF48403">
    <property type="entry name" value="Ankyrin repeat"/>
    <property type="match status" value="1"/>
</dbReference>
<dbReference type="Proteomes" id="UP000737391">
    <property type="component" value="Unassembled WGS sequence"/>
</dbReference>
<dbReference type="InterPro" id="IPR002110">
    <property type="entry name" value="Ankyrin_rpt"/>
</dbReference>
<dbReference type="Gene3D" id="1.25.40.20">
    <property type="entry name" value="Ankyrin repeat-containing domain"/>
    <property type="match status" value="2"/>
</dbReference>
<keyword evidence="2" id="KW-0040">ANK repeat</keyword>
<keyword evidence="1" id="KW-0677">Repeat</keyword>
<sequence>MMLLETSKTVQLEDKLDVNKQETRYRNTTPLHHALIERNHGILKLLLVILGSIMRGLGATECDGLNLLEFAVEKSDQRCLTTLLLHCHSKAIVFFMGGWETIIPKHASLVGNVELWDEWERGILDLTRKVLRPIHKLAEAGPQEIIESLLHSGMNVHELDEDNWTPADIAARYHHKELDELLRKDDPDRDLAIHK</sequence>
<dbReference type="PANTHER" id="PTHR24198">
    <property type="entry name" value="ANKYRIN REPEAT AND PROTEIN KINASE DOMAIN-CONTAINING PROTEIN"/>
    <property type="match status" value="1"/>
</dbReference>
<gene>
    <name evidence="3" type="ORF">FAGAP_12648</name>
</gene>
<reference evidence="3" key="1">
    <citation type="submission" date="2020-01" db="EMBL/GenBank/DDBJ databases">
        <title>Identification and distribution of gene clusters putatively required for synthesis of sphingolipid metabolism inhibitors in phylogenetically diverse species of the filamentous fungus Fusarium.</title>
        <authorList>
            <person name="Kim H.-S."/>
            <person name="Busman M."/>
            <person name="Brown D.W."/>
            <person name="Divon H."/>
            <person name="Uhlig S."/>
            <person name="Proctor R.H."/>
        </authorList>
    </citation>
    <scope>NUCLEOTIDE SEQUENCE</scope>
    <source>
        <strain evidence="3">NRRL 31653</strain>
    </source>
</reference>
<evidence type="ECO:0000256" key="1">
    <source>
        <dbReference type="ARBA" id="ARBA00022737"/>
    </source>
</evidence>
<dbReference type="EMBL" id="LUFC02001391">
    <property type="protein sequence ID" value="KAF4475773.1"/>
    <property type="molecule type" value="Genomic_DNA"/>
</dbReference>
<comment type="caution">
    <text evidence="3">The sequence shown here is derived from an EMBL/GenBank/DDBJ whole genome shotgun (WGS) entry which is preliminary data.</text>
</comment>
<keyword evidence="4" id="KW-1185">Reference proteome</keyword>
<proteinExistence type="predicted"/>
<evidence type="ECO:0000313" key="4">
    <source>
        <dbReference type="Proteomes" id="UP000737391"/>
    </source>
</evidence>
<accession>A0A9P5E2Q4</accession>